<dbReference type="EMBL" id="DSXR01000051">
    <property type="protein sequence ID" value="HGS86803.1"/>
    <property type="molecule type" value="Genomic_DNA"/>
</dbReference>
<dbReference type="UniPathway" id="UPA00574">
    <property type="reaction ID" value="UER00637"/>
</dbReference>
<comment type="pathway">
    <text evidence="3 16 17">Pyrimidine metabolism; CTP biosynthesis via salvage pathway; CTP from cytidine: step 1/3.</text>
</comment>
<feature type="domain" description="Phosphoribulokinase/uridine kinase" evidence="18">
    <location>
        <begin position="9"/>
        <end position="194"/>
    </location>
</feature>
<evidence type="ECO:0000256" key="13">
    <source>
        <dbReference type="ARBA" id="ARBA00031452"/>
    </source>
</evidence>
<evidence type="ECO:0000256" key="12">
    <source>
        <dbReference type="ARBA" id="ARBA00030641"/>
    </source>
</evidence>
<keyword evidence="9 16" id="KW-0547">Nucleotide-binding</keyword>
<dbReference type="PANTHER" id="PTHR10285">
    <property type="entry name" value="URIDINE KINASE"/>
    <property type="match status" value="1"/>
</dbReference>
<evidence type="ECO:0000256" key="3">
    <source>
        <dbReference type="ARBA" id="ARBA00004784"/>
    </source>
</evidence>
<dbReference type="InterPro" id="IPR000764">
    <property type="entry name" value="Uridine_kinase-like"/>
</dbReference>
<evidence type="ECO:0000256" key="11">
    <source>
        <dbReference type="ARBA" id="ARBA00022840"/>
    </source>
</evidence>
<protein>
    <recommendedName>
        <fullName evidence="6 16">Uridine kinase</fullName>
        <ecNumber evidence="5 16">2.7.1.48</ecNumber>
    </recommendedName>
    <alternativeName>
        <fullName evidence="12 16">Cytidine monophosphokinase</fullName>
    </alternativeName>
    <alternativeName>
        <fullName evidence="13 16">Uridine monophosphokinase</fullName>
    </alternativeName>
</protein>
<comment type="catalytic activity">
    <reaction evidence="15 16 17">
        <text>uridine + ATP = UMP + ADP + H(+)</text>
        <dbReference type="Rhea" id="RHEA:16825"/>
        <dbReference type="ChEBI" id="CHEBI:15378"/>
        <dbReference type="ChEBI" id="CHEBI:16704"/>
        <dbReference type="ChEBI" id="CHEBI:30616"/>
        <dbReference type="ChEBI" id="CHEBI:57865"/>
        <dbReference type="ChEBI" id="CHEBI:456216"/>
        <dbReference type="EC" id="2.7.1.48"/>
    </reaction>
</comment>
<dbReference type="InterPro" id="IPR006083">
    <property type="entry name" value="PRK/URK"/>
</dbReference>
<feature type="binding site" evidence="16">
    <location>
        <begin position="14"/>
        <end position="21"/>
    </location>
    <ligand>
        <name>ATP</name>
        <dbReference type="ChEBI" id="CHEBI:30616"/>
    </ligand>
</feature>
<dbReference type="Gene3D" id="3.40.50.300">
    <property type="entry name" value="P-loop containing nucleotide triphosphate hydrolases"/>
    <property type="match status" value="1"/>
</dbReference>
<dbReference type="NCBIfam" id="NF004018">
    <property type="entry name" value="PRK05480.1"/>
    <property type="match status" value="1"/>
</dbReference>
<reference evidence="19" key="1">
    <citation type="journal article" date="2020" name="mSystems">
        <title>Genome- and Community-Level Interaction Insights into Carbon Utilization and Element Cycling Functions of Hydrothermarchaeota in Hydrothermal Sediment.</title>
        <authorList>
            <person name="Zhou Z."/>
            <person name="Liu Y."/>
            <person name="Xu W."/>
            <person name="Pan J."/>
            <person name="Luo Z.H."/>
            <person name="Li M."/>
        </authorList>
    </citation>
    <scope>NUCLEOTIDE SEQUENCE [LARGE SCALE GENOMIC DNA]</scope>
    <source>
        <strain evidence="19">SpSt-556</strain>
    </source>
</reference>
<evidence type="ECO:0000259" key="18">
    <source>
        <dbReference type="Pfam" id="PF00485"/>
    </source>
</evidence>
<dbReference type="Pfam" id="PF00485">
    <property type="entry name" value="PRK"/>
    <property type="match status" value="1"/>
</dbReference>
<evidence type="ECO:0000256" key="16">
    <source>
        <dbReference type="HAMAP-Rule" id="MF_00551"/>
    </source>
</evidence>
<gene>
    <name evidence="16" type="primary">udk</name>
    <name evidence="19" type="ORF">ENT17_04215</name>
</gene>
<comment type="similarity">
    <text evidence="4 16 17">Belongs to the uridine kinase family.</text>
</comment>
<accession>A0A7C4L0W3</accession>
<keyword evidence="11 16" id="KW-0067">ATP-binding</keyword>
<dbReference type="InterPro" id="IPR026008">
    <property type="entry name" value="Uridine_kinase"/>
</dbReference>
<evidence type="ECO:0000256" key="10">
    <source>
        <dbReference type="ARBA" id="ARBA00022777"/>
    </source>
</evidence>
<evidence type="ECO:0000256" key="17">
    <source>
        <dbReference type="RuleBase" id="RU003825"/>
    </source>
</evidence>
<comment type="caution">
    <text evidence="19">The sequence shown here is derived from an EMBL/GenBank/DDBJ whole genome shotgun (WGS) entry which is preliminary data.</text>
</comment>
<evidence type="ECO:0000256" key="4">
    <source>
        <dbReference type="ARBA" id="ARBA00005408"/>
    </source>
</evidence>
<keyword evidence="10 16" id="KW-0418">Kinase</keyword>
<evidence type="ECO:0000256" key="15">
    <source>
        <dbReference type="ARBA" id="ARBA00048909"/>
    </source>
</evidence>
<dbReference type="CDD" id="cd02023">
    <property type="entry name" value="UMPK"/>
    <property type="match status" value="1"/>
</dbReference>
<evidence type="ECO:0000256" key="8">
    <source>
        <dbReference type="ARBA" id="ARBA00022679"/>
    </source>
</evidence>
<evidence type="ECO:0000256" key="6">
    <source>
        <dbReference type="ARBA" id="ARBA00021478"/>
    </source>
</evidence>
<name>A0A7C4L0W3_9CHLR</name>
<dbReference type="SUPFAM" id="SSF52540">
    <property type="entry name" value="P-loop containing nucleoside triphosphate hydrolases"/>
    <property type="match status" value="1"/>
</dbReference>
<comment type="pathway">
    <text evidence="2 16 17">Pyrimidine metabolism; UMP biosynthesis via salvage pathway; UMP from uridine: step 1/1.</text>
</comment>
<dbReference type="GO" id="GO:0005737">
    <property type="term" value="C:cytoplasm"/>
    <property type="evidence" value="ECO:0007669"/>
    <property type="project" value="UniProtKB-SubCell"/>
</dbReference>
<dbReference type="HAMAP" id="MF_00551">
    <property type="entry name" value="Uridine_kinase"/>
    <property type="match status" value="1"/>
</dbReference>
<evidence type="ECO:0000256" key="2">
    <source>
        <dbReference type="ARBA" id="ARBA00004690"/>
    </source>
</evidence>
<proteinExistence type="inferred from homology"/>
<dbReference type="GO" id="GO:0044211">
    <property type="term" value="P:CTP salvage"/>
    <property type="evidence" value="ECO:0007669"/>
    <property type="project" value="UniProtKB-UniRule"/>
</dbReference>
<dbReference type="PRINTS" id="PR00988">
    <property type="entry name" value="URIDINKINASE"/>
</dbReference>
<dbReference type="NCBIfam" id="TIGR00235">
    <property type="entry name" value="udk"/>
    <property type="match status" value="1"/>
</dbReference>
<evidence type="ECO:0000256" key="14">
    <source>
        <dbReference type="ARBA" id="ARBA00047436"/>
    </source>
</evidence>
<keyword evidence="7 16" id="KW-0963">Cytoplasm</keyword>
<dbReference type="AlphaFoldDB" id="A0A7C4L0W3"/>
<dbReference type="InterPro" id="IPR027417">
    <property type="entry name" value="P-loop_NTPase"/>
</dbReference>
<dbReference type="GO" id="GO:0044206">
    <property type="term" value="P:UMP salvage"/>
    <property type="evidence" value="ECO:0007669"/>
    <property type="project" value="UniProtKB-UniRule"/>
</dbReference>
<dbReference type="GO" id="GO:0004849">
    <property type="term" value="F:uridine kinase activity"/>
    <property type="evidence" value="ECO:0007669"/>
    <property type="project" value="UniProtKB-UniRule"/>
</dbReference>
<dbReference type="EC" id="2.7.1.48" evidence="5 16"/>
<evidence type="ECO:0000313" key="19">
    <source>
        <dbReference type="EMBL" id="HGS86803.1"/>
    </source>
</evidence>
<comment type="subcellular location">
    <subcellularLocation>
        <location evidence="1 16 17">Cytoplasm</location>
    </subcellularLocation>
</comment>
<organism evidence="19">
    <name type="scientific">Bellilinea caldifistulae</name>
    <dbReference type="NCBI Taxonomy" id="360411"/>
    <lineage>
        <taxon>Bacteria</taxon>
        <taxon>Bacillati</taxon>
        <taxon>Chloroflexota</taxon>
        <taxon>Anaerolineae</taxon>
        <taxon>Anaerolineales</taxon>
        <taxon>Anaerolineaceae</taxon>
        <taxon>Bellilinea</taxon>
    </lineage>
</organism>
<evidence type="ECO:0000256" key="1">
    <source>
        <dbReference type="ARBA" id="ARBA00004496"/>
    </source>
</evidence>
<dbReference type="GO" id="GO:0005524">
    <property type="term" value="F:ATP binding"/>
    <property type="evidence" value="ECO:0007669"/>
    <property type="project" value="UniProtKB-UniRule"/>
</dbReference>
<dbReference type="UniPathway" id="UPA00579">
    <property type="reaction ID" value="UER00640"/>
</dbReference>
<comment type="catalytic activity">
    <reaction evidence="14 17">
        <text>cytidine + ATP = CMP + ADP + H(+)</text>
        <dbReference type="Rhea" id="RHEA:24674"/>
        <dbReference type="ChEBI" id="CHEBI:15378"/>
        <dbReference type="ChEBI" id="CHEBI:17562"/>
        <dbReference type="ChEBI" id="CHEBI:30616"/>
        <dbReference type="ChEBI" id="CHEBI:60377"/>
        <dbReference type="ChEBI" id="CHEBI:456216"/>
        <dbReference type="EC" id="2.7.1.48"/>
    </reaction>
</comment>
<keyword evidence="8 16" id="KW-0808">Transferase</keyword>
<sequence>MKPAISPLVIAIAGGSGSGKTTVATEILKRVGSHRIAYLPHDAYYRDLKDLPPAQREQVNFDHPNSLETSLMIEHIRKLKNWEPIELPVYDFTTHTRTSRTIHIEPQRVILVEGILIFAEPALRELFDVKIFVDTDPDLRFIRRLERDIRERGRTTESVIRQYLNTVRPMHMDFVEPSKRYADVIIPEGGFNTVALDMVISRIETLLENKEHNAE</sequence>
<evidence type="ECO:0000256" key="9">
    <source>
        <dbReference type="ARBA" id="ARBA00022741"/>
    </source>
</evidence>
<evidence type="ECO:0000256" key="7">
    <source>
        <dbReference type="ARBA" id="ARBA00022490"/>
    </source>
</evidence>
<evidence type="ECO:0000256" key="5">
    <source>
        <dbReference type="ARBA" id="ARBA00012137"/>
    </source>
</evidence>